<dbReference type="AlphaFoldDB" id="A0A849AD40"/>
<comment type="caution">
    <text evidence="3">The sequence shown here is derived from an EMBL/GenBank/DDBJ whole genome shotgun (WGS) entry which is preliminary data.</text>
</comment>
<evidence type="ECO:0000313" key="4">
    <source>
        <dbReference type="Proteomes" id="UP000562984"/>
    </source>
</evidence>
<keyword evidence="4" id="KW-1185">Reference proteome</keyword>
<proteinExistence type="predicted"/>
<dbReference type="Pfam" id="PF21831">
    <property type="entry name" value="DUF6891"/>
    <property type="match status" value="1"/>
</dbReference>
<gene>
    <name evidence="3" type="ORF">HKD39_11830</name>
</gene>
<evidence type="ECO:0000259" key="2">
    <source>
        <dbReference type="Pfam" id="PF21831"/>
    </source>
</evidence>
<feature type="compositionally biased region" description="Basic and acidic residues" evidence="1">
    <location>
        <begin position="91"/>
        <end position="103"/>
    </location>
</feature>
<organism evidence="3 4">
    <name type="scientific">Nakamurella aerolata</name>
    <dbReference type="NCBI Taxonomy" id="1656892"/>
    <lineage>
        <taxon>Bacteria</taxon>
        <taxon>Bacillati</taxon>
        <taxon>Actinomycetota</taxon>
        <taxon>Actinomycetes</taxon>
        <taxon>Nakamurellales</taxon>
        <taxon>Nakamurellaceae</taxon>
        <taxon>Nakamurella</taxon>
    </lineage>
</organism>
<feature type="domain" description="DUF6891" evidence="2">
    <location>
        <begin position="14"/>
        <end position="68"/>
    </location>
</feature>
<name>A0A849AD40_9ACTN</name>
<dbReference type="InterPro" id="IPR054186">
    <property type="entry name" value="DUF6891"/>
</dbReference>
<protein>
    <recommendedName>
        <fullName evidence="2">DUF6891 domain-containing protein</fullName>
    </recommendedName>
</protein>
<dbReference type="EMBL" id="JABEND010000006">
    <property type="protein sequence ID" value="NNG36390.1"/>
    <property type="molecule type" value="Genomic_DNA"/>
</dbReference>
<dbReference type="Proteomes" id="UP000562984">
    <property type="component" value="Unassembled WGS sequence"/>
</dbReference>
<evidence type="ECO:0000256" key="1">
    <source>
        <dbReference type="SAM" id="MobiDB-lite"/>
    </source>
</evidence>
<accession>A0A849AD40</accession>
<evidence type="ECO:0000313" key="3">
    <source>
        <dbReference type="EMBL" id="NNG36390.1"/>
    </source>
</evidence>
<reference evidence="3 4" key="1">
    <citation type="submission" date="2020-05" db="EMBL/GenBank/DDBJ databases">
        <title>Nakamurella sp. DB0629 isolated from air conditioner.</title>
        <authorList>
            <person name="Kim D.H."/>
            <person name="Kim D.-U."/>
        </authorList>
    </citation>
    <scope>NUCLEOTIDE SEQUENCE [LARGE SCALE GENOMIC DNA]</scope>
    <source>
        <strain evidence="3 4">DB0629</strain>
    </source>
</reference>
<sequence>MIDQLQPDTTVEVPFAFGAVDDDGEVLDDDDEAIAIGRAAVKAMKKAGLTVRWSRSATEPIVVELRWEPKLPAFDSVDSVYSDDDSAGPSEAERAARARREATYDPDTSTQLRSYVEHDGQFWEGQVRRSTYRFRTGAVGETPPGWTTKKHRELFNAVAALDTGLTERLDAGWSRPPGTPVAPVEW</sequence>
<feature type="region of interest" description="Disordered" evidence="1">
    <location>
        <begin position="80"/>
        <end position="107"/>
    </location>
</feature>